<dbReference type="InterPro" id="IPR050109">
    <property type="entry name" value="HTH-type_TetR-like_transc_reg"/>
</dbReference>
<keyword evidence="8" id="KW-1185">Reference proteome</keyword>
<dbReference type="SUPFAM" id="SSF46689">
    <property type="entry name" value="Homeodomain-like"/>
    <property type="match status" value="1"/>
</dbReference>
<evidence type="ECO:0000256" key="1">
    <source>
        <dbReference type="ARBA" id="ARBA00022491"/>
    </source>
</evidence>
<evidence type="ECO:0000259" key="6">
    <source>
        <dbReference type="PROSITE" id="PS50977"/>
    </source>
</evidence>
<feature type="DNA-binding region" description="H-T-H motif" evidence="5">
    <location>
        <begin position="33"/>
        <end position="52"/>
    </location>
</feature>
<dbReference type="PANTHER" id="PTHR30055:SF241">
    <property type="entry name" value="TRANSCRIPTIONAL REGULATORY PROTEIN"/>
    <property type="match status" value="1"/>
</dbReference>
<dbReference type="SUPFAM" id="SSF48498">
    <property type="entry name" value="Tetracyclin repressor-like, C-terminal domain"/>
    <property type="match status" value="1"/>
</dbReference>
<dbReference type="PANTHER" id="PTHR30055">
    <property type="entry name" value="HTH-TYPE TRANSCRIPTIONAL REGULATOR RUTR"/>
    <property type="match status" value="1"/>
</dbReference>
<organism evidence="7 8">
    <name type="scientific">Fodinicola feengrottensis</name>
    <dbReference type="NCBI Taxonomy" id="435914"/>
    <lineage>
        <taxon>Bacteria</taxon>
        <taxon>Bacillati</taxon>
        <taxon>Actinomycetota</taxon>
        <taxon>Actinomycetes</taxon>
        <taxon>Mycobacteriales</taxon>
        <taxon>Fodinicola</taxon>
    </lineage>
</organism>
<sequence length="203" mass="22900">MPKGPTRRRPRTVARLLDAALELFAEQGFGSTTIGQVCERAGYTRGAFYSNFATMDDLFYALFDAHSEDEVGRYDRALAELDEEAVSLDRVIKQLAQVDAHEAAWFLVSAEFTLYAIRHPQARQVLAEHHARLRAHIVDLLAKLLERTGRTVAYDPDQTARLFISIRDGSLAQSLVEPDRLPAGHLEETFWPVLFRALSHPPQ</sequence>
<evidence type="ECO:0000256" key="3">
    <source>
        <dbReference type="ARBA" id="ARBA00023125"/>
    </source>
</evidence>
<keyword evidence="2" id="KW-0805">Transcription regulation</keyword>
<evidence type="ECO:0000256" key="5">
    <source>
        <dbReference type="PROSITE-ProRule" id="PRU00335"/>
    </source>
</evidence>
<reference evidence="7 8" key="1">
    <citation type="journal article" date="2019" name="Int. J. Syst. Evol. Microbiol.">
        <title>The Global Catalogue of Microorganisms (GCM) 10K type strain sequencing project: providing services to taxonomists for standard genome sequencing and annotation.</title>
        <authorList>
            <consortium name="The Broad Institute Genomics Platform"/>
            <consortium name="The Broad Institute Genome Sequencing Center for Infectious Disease"/>
            <person name="Wu L."/>
            <person name="Ma J."/>
        </authorList>
    </citation>
    <scope>NUCLEOTIDE SEQUENCE [LARGE SCALE GENOMIC DNA]</scope>
    <source>
        <strain evidence="7 8">JCM 14718</strain>
    </source>
</reference>
<dbReference type="InterPro" id="IPR009057">
    <property type="entry name" value="Homeodomain-like_sf"/>
</dbReference>
<protein>
    <submittedName>
        <fullName evidence="7">TetR/AcrR family transcriptional regulator</fullName>
    </submittedName>
</protein>
<keyword evidence="4" id="KW-0804">Transcription</keyword>
<accession>A0ABN2JBC2</accession>
<dbReference type="PROSITE" id="PS50977">
    <property type="entry name" value="HTH_TETR_2"/>
    <property type="match status" value="1"/>
</dbReference>
<name>A0ABN2JBC2_9ACTN</name>
<dbReference type="RefSeq" id="WP_344315352.1">
    <property type="nucleotide sequence ID" value="NZ_BAAANY010000046.1"/>
</dbReference>
<evidence type="ECO:0000313" key="8">
    <source>
        <dbReference type="Proteomes" id="UP001500618"/>
    </source>
</evidence>
<dbReference type="InterPro" id="IPR039538">
    <property type="entry name" value="BetI_C"/>
</dbReference>
<dbReference type="PRINTS" id="PR00455">
    <property type="entry name" value="HTHTETR"/>
</dbReference>
<evidence type="ECO:0000256" key="4">
    <source>
        <dbReference type="ARBA" id="ARBA00023163"/>
    </source>
</evidence>
<proteinExistence type="predicted"/>
<keyword evidence="3 5" id="KW-0238">DNA-binding</keyword>
<keyword evidence="1" id="KW-0678">Repressor</keyword>
<dbReference type="InterPro" id="IPR036271">
    <property type="entry name" value="Tet_transcr_reg_TetR-rel_C_sf"/>
</dbReference>
<dbReference type="EMBL" id="BAAANY010000046">
    <property type="protein sequence ID" value="GAA1721066.1"/>
    <property type="molecule type" value="Genomic_DNA"/>
</dbReference>
<dbReference type="Pfam" id="PF00440">
    <property type="entry name" value="TetR_N"/>
    <property type="match status" value="1"/>
</dbReference>
<feature type="domain" description="HTH tetR-type" evidence="6">
    <location>
        <begin position="10"/>
        <end position="70"/>
    </location>
</feature>
<dbReference type="InterPro" id="IPR001647">
    <property type="entry name" value="HTH_TetR"/>
</dbReference>
<gene>
    <name evidence="7" type="ORF">GCM10009765_81620</name>
</gene>
<dbReference type="Pfam" id="PF13977">
    <property type="entry name" value="TetR_C_6"/>
    <property type="match status" value="1"/>
</dbReference>
<evidence type="ECO:0000256" key="2">
    <source>
        <dbReference type="ARBA" id="ARBA00023015"/>
    </source>
</evidence>
<dbReference type="Gene3D" id="1.10.357.10">
    <property type="entry name" value="Tetracycline Repressor, domain 2"/>
    <property type="match status" value="1"/>
</dbReference>
<dbReference type="Proteomes" id="UP001500618">
    <property type="component" value="Unassembled WGS sequence"/>
</dbReference>
<comment type="caution">
    <text evidence="7">The sequence shown here is derived from an EMBL/GenBank/DDBJ whole genome shotgun (WGS) entry which is preliminary data.</text>
</comment>
<evidence type="ECO:0000313" key="7">
    <source>
        <dbReference type="EMBL" id="GAA1721066.1"/>
    </source>
</evidence>